<evidence type="ECO:0000256" key="4">
    <source>
        <dbReference type="ARBA" id="ARBA00023186"/>
    </source>
</evidence>
<comment type="caution">
    <text evidence="5">The sequence shown here is derived from an EMBL/GenBank/DDBJ whole genome shotgun (WGS) entry which is preliminary data.</text>
</comment>
<evidence type="ECO:0000256" key="2">
    <source>
        <dbReference type="ARBA" id="ARBA00006411"/>
    </source>
</evidence>
<keyword evidence="6" id="KW-1185">Reference proteome</keyword>
<gene>
    <name evidence="5" type="ORF">GTS_37480</name>
</gene>
<evidence type="ECO:0000256" key="1">
    <source>
        <dbReference type="ARBA" id="ARBA00004496"/>
    </source>
</evidence>
<keyword evidence="3" id="KW-0963">Cytoplasm</keyword>
<dbReference type="RefSeq" id="WP_137815156.1">
    <property type="nucleotide sequence ID" value="NZ_BJFL01000021.1"/>
</dbReference>
<dbReference type="AlphaFoldDB" id="A0A4D4J5Y0"/>
<sequence length="258" mass="27019">MILQQTTVSLSATAYQVAWEHLALPAMPIVLYVPAEGTHPEERELVRRSAWAELRALGAAGRRGLEPWFAGALRLLARPRRSIDLRFGIGRNAVRGLTAAGEDDAVLAERAGGTVRLRPVGPGTLAEQIVGLLPPHPPGPGSAVSLPVDDVDAAAHDAGGALLPIADHLRGGGVPAEALRALAAMTEGILRRGRFGAALRDGRGRRRRLARGVAVHDTPAGRYLIAAHRAGDPPRTTVGPADPATLAGHVRALLDEPA</sequence>
<dbReference type="InterPro" id="IPR025734">
    <property type="entry name" value="EspG"/>
</dbReference>
<evidence type="ECO:0000313" key="5">
    <source>
        <dbReference type="EMBL" id="GDY32115.1"/>
    </source>
</evidence>
<protein>
    <submittedName>
        <fullName evidence="5">ESX secretion-associated protein EspG</fullName>
    </submittedName>
</protein>
<dbReference type="OrthoDB" id="3679349at2"/>
<accession>A0A4D4J5Y0</accession>
<name>A0A4D4J5Y0_9PSEU</name>
<comment type="subcellular location">
    <subcellularLocation>
        <location evidence="1">Cytoplasm</location>
    </subcellularLocation>
</comment>
<proteinExistence type="inferred from homology"/>
<reference evidence="6" key="1">
    <citation type="submission" date="2019-04" db="EMBL/GenBank/DDBJ databases">
        <title>Draft genome sequence of Pseudonocardiaceae bacterium SL3-2-4.</title>
        <authorList>
            <person name="Ningsih F."/>
            <person name="Yokota A."/>
            <person name="Sakai Y."/>
            <person name="Nanatani K."/>
            <person name="Yabe S."/>
            <person name="Oetari A."/>
            <person name="Sjamsuridzal W."/>
        </authorList>
    </citation>
    <scope>NUCLEOTIDE SEQUENCE [LARGE SCALE GENOMIC DNA]</scope>
    <source>
        <strain evidence="6">SL3-2-4</strain>
    </source>
</reference>
<evidence type="ECO:0000256" key="3">
    <source>
        <dbReference type="ARBA" id="ARBA00022490"/>
    </source>
</evidence>
<keyword evidence="4" id="KW-0143">Chaperone</keyword>
<organism evidence="5 6">
    <name type="scientific">Gandjariella thermophila</name>
    <dbReference type="NCBI Taxonomy" id="1931992"/>
    <lineage>
        <taxon>Bacteria</taxon>
        <taxon>Bacillati</taxon>
        <taxon>Actinomycetota</taxon>
        <taxon>Actinomycetes</taxon>
        <taxon>Pseudonocardiales</taxon>
        <taxon>Pseudonocardiaceae</taxon>
        <taxon>Gandjariella</taxon>
    </lineage>
</organism>
<dbReference type="Proteomes" id="UP000298860">
    <property type="component" value="Unassembled WGS sequence"/>
</dbReference>
<comment type="similarity">
    <text evidence="2">Belongs to the EspG family.</text>
</comment>
<evidence type="ECO:0000313" key="6">
    <source>
        <dbReference type="Proteomes" id="UP000298860"/>
    </source>
</evidence>
<dbReference type="EMBL" id="BJFL01000021">
    <property type="protein sequence ID" value="GDY32115.1"/>
    <property type="molecule type" value="Genomic_DNA"/>
</dbReference>
<dbReference type="Pfam" id="PF14011">
    <property type="entry name" value="ESX-1_EspG"/>
    <property type="match status" value="1"/>
</dbReference>